<reference evidence="3" key="1">
    <citation type="submission" date="2020-11" db="EMBL/GenBank/DDBJ databases">
        <authorList>
            <consortium name="DOE Joint Genome Institute"/>
            <person name="Ahrendt S."/>
            <person name="Riley R."/>
            <person name="Andreopoulos W."/>
            <person name="LaButti K."/>
            <person name="Pangilinan J."/>
            <person name="Ruiz-duenas F.J."/>
            <person name="Barrasa J.M."/>
            <person name="Sanchez-Garcia M."/>
            <person name="Camarero S."/>
            <person name="Miyauchi S."/>
            <person name="Serrano A."/>
            <person name="Linde D."/>
            <person name="Babiker R."/>
            <person name="Drula E."/>
            <person name="Ayuso-Fernandez I."/>
            <person name="Pacheco R."/>
            <person name="Padilla G."/>
            <person name="Ferreira P."/>
            <person name="Barriuso J."/>
            <person name="Kellner H."/>
            <person name="Castanera R."/>
            <person name="Alfaro M."/>
            <person name="Ramirez L."/>
            <person name="Pisabarro A.G."/>
            <person name="Kuo A."/>
            <person name="Tritt A."/>
            <person name="Lipzen A."/>
            <person name="He G."/>
            <person name="Yan M."/>
            <person name="Ng V."/>
            <person name="Cullen D."/>
            <person name="Martin F."/>
            <person name="Rosso M.-N."/>
            <person name="Henrissat B."/>
            <person name="Hibbett D."/>
            <person name="Martinez A.T."/>
            <person name="Grigoriev I.V."/>
        </authorList>
    </citation>
    <scope>NUCLEOTIDE SEQUENCE</scope>
    <source>
        <strain evidence="3">AH 44721</strain>
    </source>
</reference>
<dbReference type="AlphaFoldDB" id="A0A9P5NW02"/>
<evidence type="ECO:0000256" key="1">
    <source>
        <dbReference type="SAM" id="Coils"/>
    </source>
</evidence>
<feature type="compositionally biased region" description="Polar residues" evidence="2">
    <location>
        <begin position="522"/>
        <end position="536"/>
    </location>
</feature>
<comment type="caution">
    <text evidence="3">The sequence shown here is derived from an EMBL/GenBank/DDBJ whole genome shotgun (WGS) entry which is preliminary data.</text>
</comment>
<evidence type="ECO:0000313" key="3">
    <source>
        <dbReference type="EMBL" id="KAF8906477.1"/>
    </source>
</evidence>
<dbReference type="OrthoDB" id="3008370at2759"/>
<feature type="compositionally biased region" description="Polar residues" evidence="2">
    <location>
        <begin position="24"/>
        <end position="43"/>
    </location>
</feature>
<feature type="region of interest" description="Disordered" evidence="2">
    <location>
        <begin position="204"/>
        <end position="398"/>
    </location>
</feature>
<keyword evidence="1" id="KW-0175">Coiled coil</keyword>
<feature type="compositionally biased region" description="Polar residues" evidence="2">
    <location>
        <begin position="300"/>
        <end position="314"/>
    </location>
</feature>
<feature type="compositionally biased region" description="Polar residues" evidence="2">
    <location>
        <begin position="482"/>
        <end position="495"/>
    </location>
</feature>
<organism evidence="3 4">
    <name type="scientific">Gymnopilus junonius</name>
    <name type="common">Spectacular rustgill mushroom</name>
    <name type="synonym">Gymnopilus spectabilis subsp. junonius</name>
    <dbReference type="NCBI Taxonomy" id="109634"/>
    <lineage>
        <taxon>Eukaryota</taxon>
        <taxon>Fungi</taxon>
        <taxon>Dikarya</taxon>
        <taxon>Basidiomycota</taxon>
        <taxon>Agaricomycotina</taxon>
        <taxon>Agaricomycetes</taxon>
        <taxon>Agaricomycetidae</taxon>
        <taxon>Agaricales</taxon>
        <taxon>Agaricineae</taxon>
        <taxon>Hymenogastraceae</taxon>
        <taxon>Gymnopilus</taxon>
    </lineage>
</organism>
<keyword evidence="4" id="KW-1185">Reference proteome</keyword>
<proteinExistence type="predicted"/>
<feature type="coiled-coil region" evidence="1">
    <location>
        <begin position="62"/>
        <end position="138"/>
    </location>
</feature>
<feature type="compositionally biased region" description="Basic and acidic residues" evidence="2">
    <location>
        <begin position="538"/>
        <end position="548"/>
    </location>
</feature>
<name>A0A9P5NW02_GYMJU</name>
<sequence length="548" mass="60319">MTTIDHDLPYANVPESAIAHRFPQPSQFISKDRNSSQSISGHGSVTSRRKSRSSRDIGSSFHAEVERGLEKLQAQLQQEKRRSEIAEKRAEDAERKLDELTAHLKVINDARLEALREAGRANEELKLYRIQLDTAQREIYRAQDVIGIVDKQRLVAEKDAAKSRTRARELNERLLMESAKNEAYQLGLQEGLNRGRELAFVRPGFAPNAGEGENGPPAQGHYNPGESPSLSSQNDDSESLSMRPDASPASALNSLPPVLALPTHDATEQQDESLAPIPGPSNPPTELTSVHPSMHPSQDIRPSSLRNVSHTPKINSAFIPPDNFIPSLDADNRIRIPPPFEFHRTSTPERQPSPQLPVLSDINQEPIPIPPRSNIPGQRKGYHHARNSSSDSNSSSLSQLELINSTDFFGGLRTPMTMIPEVNSAYTSSPNPHSEDGHGERADHTANSHFSASKNMYQSPQTSSIRMPADNKSHRRSRPRSWMNQQRTSEVSSLATLPDISIQPPSQPVSSRGDSLHGDSRAGSSPSTAHRASSLSPVHEDPSKTPYS</sequence>
<feature type="region of interest" description="Disordered" evidence="2">
    <location>
        <begin position="1"/>
        <end position="62"/>
    </location>
</feature>
<feature type="compositionally biased region" description="Polar residues" evidence="2">
    <location>
        <begin position="447"/>
        <end position="465"/>
    </location>
</feature>
<accession>A0A9P5NW02</accession>
<protein>
    <submittedName>
        <fullName evidence="3">Uncharacterized protein</fullName>
    </submittedName>
</protein>
<dbReference type="Proteomes" id="UP000724874">
    <property type="component" value="Unassembled WGS sequence"/>
</dbReference>
<feature type="region of interest" description="Disordered" evidence="2">
    <location>
        <begin position="422"/>
        <end position="548"/>
    </location>
</feature>
<feature type="compositionally biased region" description="Low complexity" evidence="2">
    <location>
        <begin position="498"/>
        <end position="511"/>
    </location>
</feature>
<evidence type="ECO:0000313" key="4">
    <source>
        <dbReference type="Proteomes" id="UP000724874"/>
    </source>
</evidence>
<feature type="compositionally biased region" description="Basic and acidic residues" evidence="2">
    <location>
        <begin position="433"/>
        <end position="446"/>
    </location>
</feature>
<evidence type="ECO:0000256" key="2">
    <source>
        <dbReference type="SAM" id="MobiDB-lite"/>
    </source>
</evidence>
<dbReference type="EMBL" id="JADNYJ010000018">
    <property type="protein sequence ID" value="KAF8906477.1"/>
    <property type="molecule type" value="Genomic_DNA"/>
</dbReference>
<gene>
    <name evidence="3" type="ORF">CPB84DRAFT_1844332</name>
</gene>
<feature type="compositionally biased region" description="Low complexity" evidence="2">
    <location>
        <begin position="387"/>
        <end position="398"/>
    </location>
</feature>